<keyword evidence="2 4" id="KW-0442">Lipid degradation</keyword>
<feature type="active site" description="Proton acceptor" evidence="4">
    <location>
        <position position="708"/>
    </location>
</feature>
<dbReference type="GO" id="GO:0016020">
    <property type="term" value="C:membrane"/>
    <property type="evidence" value="ECO:0007669"/>
    <property type="project" value="TreeGrafter"/>
</dbReference>
<evidence type="ECO:0000313" key="9">
    <source>
        <dbReference type="Proteomes" id="UP001364617"/>
    </source>
</evidence>
<evidence type="ECO:0000256" key="1">
    <source>
        <dbReference type="ARBA" id="ARBA00022801"/>
    </source>
</evidence>
<feature type="active site" description="Nucleophile" evidence="4">
    <location>
        <position position="564"/>
    </location>
</feature>
<dbReference type="Proteomes" id="UP001364617">
    <property type="component" value="Unassembled WGS sequence"/>
</dbReference>
<accession>A0AAN9GS75</accession>
<dbReference type="GO" id="GO:0047499">
    <property type="term" value="F:calcium-independent phospholipase A2 activity"/>
    <property type="evidence" value="ECO:0007669"/>
    <property type="project" value="TreeGrafter"/>
</dbReference>
<dbReference type="PROSITE" id="PS51635">
    <property type="entry name" value="PNPLA"/>
    <property type="match status" value="1"/>
</dbReference>
<feature type="compositionally biased region" description="Low complexity" evidence="6">
    <location>
        <begin position="253"/>
        <end position="277"/>
    </location>
</feature>
<keyword evidence="5" id="KW-0175">Coiled coil</keyword>
<dbReference type="InterPro" id="IPR002641">
    <property type="entry name" value="PNPLA_dom"/>
</dbReference>
<feature type="compositionally biased region" description="Pro residues" evidence="6">
    <location>
        <begin position="162"/>
        <end position="172"/>
    </location>
</feature>
<evidence type="ECO:0000259" key="7">
    <source>
        <dbReference type="PROSITE" id="PS51635"/>
    </source>
</evidence>
<dbReference type="PANTHER" id="PTHR24185">
    <property type="entry name" value="CALCIUM-INDEPENDENT PHOSPHOLIPASE A2-GAMMA"/>
    <property type="match status" value="1"/>
</dbReference>
<reference evidence="8 9" key="1">
    <citation type="submission" date="2024-02" db="EMBL/GenBank/DDBJ databases">
        <title>Chromosome-level genome assembly of the Eurasian Minnow (Phoxinus phoxinus).</title>
        <authorList>
            <person name="Oriowo T.O."/>
            <person name="Martin S."/>
            <person name="Stange M."/>
            <person name="Chrysostomakis Y."/>
            <person name="Brown T."/>
            <person name="Winkler S."/>
            <person name="Kukowka S."/>
            <person name="Myers E.W."/>
            <person name="Bohne A."/>
        </authorList>
    </citation>
    <scope>NUCLEOTIDE SEQUENCE [LARGE SCALE GENOMIC DNA]</scope>
    <source>
        <strain evidence="8">ZFMK-TIS-60720</strain>
        <tissue evidence="8">Whole Organism</tissue>
    </source>
</reference>
<feature type="short sequence motif" description="GXGXXG" evidence="4">
    <location>
        <begin position="530"/>
        <end position="535"/>
    </location>
</feature>
<evidence type="ECO:0000256" key="5">
    <source>
        <dbReference type="SAM" id="Coils"/>
    </source>
</evidence>
<proteinExistence type="predicted"/>
<dbReference type="InterPro" id="IPR016035">
    <property type="entry name" value="Acyl_Trfase/lysoPLipase"/>
</dbReference>
<dbReference type="SUPFAM" id="SSF52151">
    <property type="entry name" value="FabD/lysophospholipase-like"/>
    <property type="match status" value="1"/>
</dbReference>
<feature type="compositionally biased region" description="Polar residues" evidence="6">
    <location>
        <begin position="188"/>
        <end position="204"/>
    </location>
</feature>
<feature type="compositionally biased region" description="Low complexity" evidence="6">
    <location>
        <begin position="115"/>
        <end position="132"/>
    </location>
</feature>
<dbReference type="GO" id="GO:0019369">
    <property type="term" value="P:arachidonate metabolic process"/>
    <property type="evidence" value="ECO:0007669"/>
    <property type="project" value="TreeGrafter"/>
</dbReference>
<dbReference type="GO" id="GO:0016042">
    <property type="term" value="P:lipid catabolic process"/>
    <property type="evidence" value="ECO:0007669"/>
    <property type="project" value="UniProtKB-UniRule"/>
</dbReference>
<feature type="compositionally biased region" description="Low complexity" evidence="6">
    <location>
        <begin position="211"/>
        <end position="222"/>
    </location>
</feature>
<organism evidence="8 9">
    <name type="scientific">Phoxinus phoxinus</name>
    <name type="common">Eurasian minnow</name>
    <dbReference type="NCBI Taxonomy" id="58324"/>
    <lineage>
        <taxon>Eukaryota</taxon>
        <taxon>Metazoa</taxon>
        <taxon>Chordata</taxon>
        <taxon>Craniata</taxon>
        <taxon>Vertebrata</taxon>
        <taxon>Euteleostomi</taxon>
        <taxon>Actinopterygii</taxon>
        <taxon>Neopterygii</taxon>
        <taxon>Teleostei</taxon>
        <taxon>Ostariophysi</taxon>
        <taxon>Cypriniformes</taxon>
        <taxon>Leuciscidae</taxon>
        <taxon>Phoxininae</taxon>
        <taxon>Phoxinus</taxon>
    </lineage>
</organism>
<dbReference type="InterPro" id="IPR045217">
    <property type="entry name" value="PNPLA8-like"/>
</dbReference>
<feature type="compositionally biased region" description="Basic and acidic residues" evidence="6">
    <location>
        <begin position="178"/>
        <end position="187"/>
    </location>
</feature>
<feature type="coiled-coil region" evidence="5">
    <location>
        <begin position="808"/>
        <end position="846"/>
    </location>
</feature>
<comment type="caution">
    <text evidence="8">The sequence shown here is derived from an EMBL/GenBank/DDBJ whole genome shotgun (WGS) entry which is preliminary data.</text>
</comment>
<protein>
    <recommendedName>
        <fullName evidence="7">PNPLA domain-containing protein</fullName>
    </recommendedName>
</protein>
<dbReference type="PANTHER" id="PTHR24185:SF1">
    <property type="entry name" value="CALCIUM-INDEPENDENT PHOSPHOLIPASE A2-GAMMA"/>
    <property type="match status" value="1"/>
</dbReference>
<dbReference type="Gene3D" id="3.40.1090.10">
    <property type="entry name" value="Cytosolic phospholipase A2 catalytic domain"/>
    <property type="match status" value="1"/>
</dbReference>
<evidence type="ECO:0000256" key="4">
    <source>
        <dbReference type="PROSITE-ProRule" id="PRU01161"/>
    </source>
</evidence>
<feature type="region of interest" description="Disordered" evidence="6">
    <location>
        <begin position="94"/>
        <end position="277"/>
    </location>
</feature>
<sequence>MTVVWLLDCLCHRPGCVTVALCWSPRTSPFYRPQLRRFWFCRVGPYSTSPRQESAELRRRSSRLRAALDSVWKAVSGTRAEILSRLKAVKVNSTPPLLSQAPPTAPQTLPSTHKAPPTASQAPPPALAATPTKIQEQKERGVTETALPTAPQAPPSTHKAPPTAPQAPPSEPAPKATKIQEQEHEETGTSPPTALQAPPSTYNAPPTALQAPPSTYTAPPTALQVPPSTYNAPPTALQVPPSTYNAPPTALQAPPSTSKAPPAALQAPPSTSKAPPAALQAPASRVFPAAKMQVHEAAPPTTPQAPPITPQAPPTTQTTPLFHPWSLSAHLGETYDYLSHHVNSYFSGFTKPVAPPASSRPDTPPFSLGNYITTSAPSVQAFVGNYISPLVPRFRSEARRVSTEADKADEASKSRGRSAEEERATRLRIQREKIVARVSVDNRTRALVQALQRASDERLCVRRVEELNLHLLEFPETRAVAVKEQVVPVLLRLVRAADGSLKASVRQALALLGFIQPVRNRGVRILAIDGGGTRGLLALQTLRRLQELTGKPIHQLFDYICGVSTGAILGFMLGVLQLPLEECEELYRTLSSDVFKQNVIVGTVKMSWSHAFYDSQIWEKVLKEKIGSDLLIHTARNPDCPKVAAVSTVVNHGPPVKAYVFRNYTLPVGVRSHYRGGCRHRLWEAIRASSAAPGYFQEFALGHDLHQDGGMLINNPTALAIHECQCLWPDVPLQCVVSLGTGRFESAGSNSVSFTSLKTKLSNVISSATNTEEVHTMLDALLPPNTYFRLNPFLSEEVSLDESRHEKLSQMQSEAQEYLERNQEKLRRAVSELTREKTRVQSLRERLKLTALLYGL</sequence>
<dbReference type="AlphaFoldDB" id="A0AAN9GS75"/>
<feature type="region of interest" description="Disordered" evidence="6">
    <location>
        <begin position="398"/>
        <end position="424"/>
    </location>
</feature>
<dbReference type="EMBL" id="JAYKXH010000025">
    <property type="protein sequence ID" value="KAK7121154.1"/>
    <property type="molecule type" value="Genomic_DNA"/>
</dbReference>
<name>A0AAN9GS75_9TELE</name>
<feature type="short sequence motif" description="GXSXG" evidence="4">
    <location>
        <begin position="562"/>
        <end position="566"/>
    </location>
</feature>
<keyword evidence="9" id="KW-1185">Reference proteome</keyword>
<dbReference type="Pfam" id="PF01734">
    <property type="entry name" value="Patatin"/>
    <property type="match status" value="1"/>
</dbReference>
<evidence type="ECO:0000256" key="3">
    <source>
        <dbReference type="ARBA" id="ARBA00023098"/>
    </source>
</evidence>
<keyword evidence="1 4" id="KW-0378">Hydrolase</keyword>
<evidence type="ECO:0000256" key="6">
    <source>
        <dbReference type="SAM" id="MobiDB-lite"/>
    </source>
</evidence>
<feature type="domain" description="PNPLA" evidence="7">
    <location>
        <begin position="526"/>
        <end position="721"/>
    </location>
</feature>
<dbReference type="CDD" id="cd07211">
    <property type="entry name" value="Pat_PNPLA8"/>
    <property type="match status" value="1"/>
</dbReference>
<gene>
    <name evidence="8" type="ORF">R3I93_022291</name>
</gene>
<feature type="short sequence motif" description="DGA/G" evidence="4">
    <location>
        <begin position="708"/>
        <end position="710"/>
    </location>
</feature>
<keyword evidence="3 4" id="KW-0443">Lipid metabolism</keyword>
<evidence type="ECO:0000256" key="2">
    <source>
        <dbReference type="ARBA" id="ARBA00022963"/>
    </source>
</evidence>
<evidence type="ECO:0000313" key="8">
    <source>
        <dbReference type="EMBL" id="KAK7121154.1"/>
    </source>
</evidence>